<feature type="region of interest" description="Disordered" evidence="1">
    <location>
        <begin position="49"/>
        <end position="84"/>
    </location>
</feature>
<reference evidence="3" key="1">
    <citation type="submission" date="2023-06" db="EMBL/GenBank/DDBJ databases">
        <authorList>
            <consortium name="Lawrence Berkeley National Laboratory"/>
            <person name="Ahrendt S."/>
            <person name="Sahu N."/>
            <person name="Indic B."/>
            <person name="Wong-Bajracharya J."/>
            <person name="Merenyi Z."/>
            <person name="Ke H.-M."/>
            <person name="Monk M."/>
            <person name="Kocsube S."/>
            <person name="Drula E."/>
            <person name="Lipzen A."/>
            <person name="Balint B."/>
            <person name="Henrissat B."/>
            <person name="Andreopoulos B."/>
            <person name="Martin F.M."/>
            <person name="Harder C.B."/>
            <person name="Rigling D."/>
            <person name="Ford K.L."/>
            <person name="Foster G.D."/>
            <person name="Pangilinan J."/>
            <person name="Papanicolaou A."/>
            <person name="Barry K."/>
            <person name="LaButti K."/>
            <person name="Viragh M."/>
            <person name="Koriabine M."/>
            <person name="Yan M."/>
            <person name="Riley R."/>
            <person name="Champramary S."/>
            <person name="Plett K.L."/>
            <person name="Tsai I.J."/>
            <person name="Slot J."/>
            <person name="Sipos G."/>
            <person name="Plett J."/>
            <person name="Nagy L.G."/>
            <person name="Grigoriev I.V."/>
        </authorList>
    </citation>
    <scope>NUCLEOTIDE SEQUENCE</scope>
    <source>
        <strain evidence="3">ICMP 16352</strain>
    </source>
</reference>
<evidence type="ECO:0000313" key="4">
    <source>
        <dbReference type="Proteomes" id="UP001175227"/>
    </source>
</evidence>
<name>A0AA39NJ31_9AGAR</name>
<keyword evidence="4" id="KW-1185">Reference proteome</keyword>
<dbReference type="EMBL" id="JAUEPR010000084">
    <property type="protein sequence ID" value="KAK0466551.1"/>
    <property type="molecule type" value="Genomic_DNA"/>
</dbReference>
<dbReference type="AlphaFoldDB" id="A0AA39NJ31"/>
<evidence type="ECO:0000313" key="3">
    <source>
        <dbReference type="EMBL" id="KAK0466551.1"/>
    </source>
</evidence>
<dbReference type="Proteomes" id="UP001175227">
    <property type="component" value="Unassembled WGS sequence"/>
</dbReference>
<proteinExistence type="predicted"/>
<feature type="chain" id="PRO_5041305609" evidence="2">
    <location>
        <begin position="18"/>
        <end position="124"/>
    </location>
</feature>
<evidence type="ECO:0000256" key="2">
    <source>
        <dbReference type="SAM" id="SignalP"/>
    </source>
</evidence>
<sequence>MLFVVVGISAWVRLLFIDTHPTFPHGTRSSKCATRRSVDIRIPYASLSPSQPYGHIRPPTHFTSQQEPRDIGISSGNPRSGRPELKRCLDMQRVLVIGHPGLPCAGNAVANTCGKSPVKPRLRV</sequence>
<protein>
    <submittedName>
        <fullName evidence="3">Uncharacterized protein</fullName>
    </submittedName>
</protein>
<feature type="signal peptide" evidence="2">
    <location>
        <begin position="1"/>
        <end position="17"/>
    </location>
</feature>
<comment type="caution">
    <text evidence="3">The sequence shown here is derived from an EMBL/GenBank/DDBJ whole genome shotgun (WGS) entry which is preliminary data.</text>
</comment>
<gene>
    <name evidence="3" type="ORF">IW261DRAFT_1117182</name>
</gene>
<keyword evidence="2" id="KW-0732">Signal</keyword>
<organism evidence="3 4">
    <name type="scientific">Armillaria novae-zelandiae</name>
    <dbReference type="NCBI Taxonomy" id="153914"/>
    <lineage>
        <taxon>Eukaryota</taxon>
        <taxon>Fungi</taxon>
        <taxon>Dikarya</taxon>
        <taxon>Basidiomycota</taxon>
        <taxon>Agaricomycotina</taxon>
        <taxon>Agaricomycetes</taxon>
        <taxon>Agaricomycetidae</taxon>
        <taxon>Agaricales</taxon>
        <taxon>Marasmiineae</taxon>
        <taxon>Physalacriaceae</taxon>
        <taxon>Armillaria</taxon>
    </lineage>
</organism>
<evidence type="ECO:0000256" key="1">
    <source>
        <dbReference type="SAM" id="MobiDB-lite"/>
    </source>
</evidence>
<accession>A0AA39NJ31</accession>